<dbReference type="STRING" id="1291052.FC18_GL001298"/>
<reference evidence="1 2" key="1">
    <citation type="journal article" date="2015" name="Genome Announc.">
        <title>Expanding the biotechnology potential of lactobacilli through comparative genomics of 213 strains and associated genera.</title>
        <authorList>
            <person name="Sun Z."/>
            <person name="Harris H.M."/>
            <person name="McCann A."/>
            <person name="Guo C."/>
            <person name="Argimon S."/>
            <person name="Zhang W."/>
            <person name="Yang X."/>
            <person name="Jeffery I.B."/>
            <person name="Cooney J.C."/>
            <person name="Kagawa T.F."/>
            <person name="Liu W."/>
            <person name="Song Y."/>
            <person name="Salvetti E."/>
            <person name="Wrobel A."/>
            <person name="Rasinkangas P."/>
            <person name="Parkhill J."/>
            <person name="Rea M.C."/>
            <person name="O'Sullivan O."/>
            <person name="Ritari J."/>
            <person name="Douillard F.P."/>
            <person name="Paul Ross R."/>
            <person name="Yang R."/>
            <person name="Briner A.E."/>
            <person name="Felis G.E."/>
            <person name="de Vos W.M."/>
            <person name="Barrangou R."/>
            <person name="Klaenhammer T.R."/>
            <person name="Caufield P.W."/>
            <person name="Cui Y."/>
            <person name="Zhang H."/>
            <person name="O'Toole P.W."/>
        </authorList>
    </citation>
    <scope>NUCLEOTIDE SEQUENCE [LARGE SCALE GENOMIC DNA]</scope>
    <source>
        <strain evidence="1 2">DSM 20505</strain>
    </source>
</reference>
<keyword evidence="2" id="KW-1185">Reference proteome</keyword>
<organism evidence="1 2">
    <name type="scientific">Lacticaseibacillus sharpeae JCM 1186 = DSM 20505</name>
    <dbReference type="NCBI Taxonomy" id="1291052"/>
    <lineage>
        <taxon>Bacteria</taxon>
        <taxon>Bacillati</taxon>
        <taxon>Bacillota</taxon>
        <taxon>Bacilli</taxon>
        <taxon>Lactobacillales</taxon>
        <taxon>Lactobacillaceae</taxon>
        <taxon>Lacticaseibacillus</taxon>
    </lineage>
</organism>
<dbReference type="Pfam" id="PF24305">
    <property type="entry name" value="P8"/>
    <property type="match status" value="1"/>
</dbReference>
<sequence length="73" mass="8388">MAEVDVEKTATLDEPMNAVFDWSDSETPVRDALWDYYMEKNSKDTDKTVVDMKPTLDMSDDEVKALAEKLLKK</sequence>
<dbReference type="Proteomes" id="UP000051679">
    <property type="component" value="Unassembled WGS sequence"/>
</dbReference>
<proteinExistence type="predicted"/>
<accession>A0A0R1ZWX9</accession>
<evidence type="ECO:0000313" key="1">
    <source>
        <dbReference type="EMBL" id="KRM55404.1"/>
    </source>
</evidence>
<name>A0A0R1ZWX9_9LACO</name>
<dbReference type="EMBL" id="AYYO01000022">
    <property type="protein sequence ID" value="KRM55404.1"/>
    <property type="molecule type" value="Genomic_DNA"/>
</dbReference>
<evidence type="ECO:0000313" key="2">
    <source>
        <dbReference type="Proteomes" id="UP000051679"/>
    </source>
</evidence>
<gene>
    <name evidence="1" type="ORF">FC18_GL001298</name>
</gene>
<protein>
    <submittedName>
        <fullName evidence="1">Uncharacterized protein</fullName>
    </submittedName>
</protein>
<dbReference type="PATRIC" id="fig|1291052.5.peg.1316"/>
<dbReference type="InterPro" id="IPR056216">
    <property type="entry name" value="P8-like"/>
</dbReference>
<dbReference type="OrthoDB" id="2301549at2"/>
<dbReference type="RefSeq" id="WP_054678366.1">
    <property type="nucleotide sequence ID" value="NZ_AYYO01000022.1"/>
</dbReference>
<dbReference type="AlphaFoldDB" id="A0A0R1ZWX9"/>
<comment type="caution">
    <text evidence="1">The sequence shown here is derived from an EMBL/GenBank/DDBJ whole genome shotgun (WGS) entry which is preliminary data.</text>
</comment>